<dbReference type="Proteomes" id="UP000662873">
    <property type="component" value="Chromosome"/>
</dbReference>
<evidence type="ECO:0000313" key="3">
    <source>
        <dbReference type="Proteomes" id="UP000662873"/>
    </source>
</evidence>
<dbReference type="SUPFAM" id="SSF48452">
    <property type="entry name" value="TPR-like"/>
    <property type="match status" value="1"/>
</dbReference>
<dbReference type="AlphaFoldDB" id="A0A809RK13"/>
<dbReference type="SUPFAM" id="SSF53448">
    <property type="entry name" value="Nucleotide-diphospho-sugar transferases"/>
    <property type="match status" value="1"/>
</dbReference>
<dbReference type="Gene3D" id="3.90.550.10">
    <property type="entry name" value="Spore Coat Polysaccharide Biosynthesis Protein SpsA, Chain A"/>
    <property type="match status" value="1"/>
</dbReference>
<dbReference type="KEGG" id="npy:NPRO_24600"/>
<keyword evidence="2" id="KW-0808">Transferase</keyword>
<dbReference type="Gene3D" id="1.25.40.10">
    <property type="entry name" value="Tetratricopeptide repeat domain"/>
    <property type="match status" value="1"/>
</dbReference>
<dbReference type="InterPro" id="IPR011990">
    <property type="entry name" value="TPR-like_helical_dom_sf"/>
</dbReference>
<accession>A0A809RK13</accession>
<sequence length="383" mass="43197">MKNTLSLCLLVRNESANVGTAIKSFEGLVDEVVVVDTGSADDTREVARNHGAAVLDYPWRDDFAAVRNFLFSSARCDWIFHLDADETLLPGSDEEIRTLIRRPEAQGAYVLRQDLFSADDPSQFTQMLQLRLFRSEGLPQQVGRCHPHFEPPLEDVARSLGRQVVLSNVRLRHTGYVAELKPAKLERSARLLELELQDRPGQFYYQVELATTLMQLGSDRANAALLQACETLRPHISAPTAPSHQAALLLEVLLQIPEHNLPGGWSKDQVRELSARWFPNSAPLAWLRASFEFREGRFESARETLEHLRAMAENESYDKTTSFHPRIFGPELHLNLGVCYARLGELNEAVACFEGLRNTQFAGFAEQNLAAIRDLQRQFESEA</sequence>
<evidence type="ECO:0000313" key="2">
    <source>
        <dbReference type="EMBL" id="BBO24865.1"/>
    </source>
</evidence>
<dbReference type="PANTHER" id="PTHR43630:SF2">
    <property type="entry name" value="GLYCOSYLTRANSFERASE"/>
    <property type="match status" value="1"/>
</dbReference>
<dbReference type="InterPro" id="IPR001173">
    <property type="entry name" value="Glyco_trans_2-like"/>
</dbReference>
<dbReference type="PANTHER" id="PTHR43630">
    <property type="entry name" value="POLY-BETA-1,6-N-ACETYL-D-GLUCOSAMINE SYNTHASE"/>
    <property type="match status" value="1"/>
</dbReference>
<feature type="domain" description="Glycosyltransferase 2-like" evidence="1">
    <location>
        <begin position="6"/>
        <end position="125"/>
    </location>
</feature>
<dbReference type="Pfam" id="PF00535">
    <property type="entry name" value="Glycos_transf_2"/>
    <property type="match status" value="1"/>
</dbReference>
<dbReference type="GO" id="GO:0016740">
    <property type="term" value="F:transferase activity"/>
    <property type="evidence" value="ECO:0007669"/>
    <property type="project" value="UniProtKB-KW"/>
</dbReference>
<name>A0A809RK13_9BACT</name>
<organism evidence="2 3">
    <name type="scientific">Candidatus Nitrosymbiomonas proteolyticus</name>
    <dbReference type="NCBI Taxonomy" id="2608984"/>
    <lineage>
        <taxon>Bacteria</taxon>
        <taxon>Bacillati</taxon>
        <taxon>Armatimonadota</taxon>
        <taxon>Armatimonadota incertae sedis</taxon>
        <taxon>Candidatus Nitrosymbiomonas</taxon>
    </lineage>
</organism>
<dbReference type="CDD" id="cd02511">
    <property type="entry name" value="Beta4Glucosyltransferase"/>
    <property type="match status" value="1"/>
</dbReference>
<reference evidence="2" key="1">
    <citation type="journal article" name="DNA Res.">
        <title>The physiological potential of anammox bacteria as revealed by their core genome structure.</title>
        <authorList>
            <person name="Okubo T."/>
            <person name="Toyoda A."/>
            <person name="Fukuhara K."/>
            <person name="Uchiyama I."/>
            <person name="Harigaya Y."/>
            <person name="Kuroiwa M."/>
            <person name="Suzuki T."/>
            <person name="Murakami Y."/>
            <person name="Suwa Y."/>
            <person name="Takami H."/>
        </authorList>
    </citation>
    <scope>NUCLEOTIDE SEQUENCE</scope>
    <source>
        <strain evidence="2">317325-2</strain>
    </source>
</reference>
<gene>
    <name evidence="2" type="ORF">NPRO_24600</name>
</gene>
<protein>
    <submittedName>
        <fullName evidence="2">Glycosyltransferase</fullName>
    </submittedName>
</protein>
<proteinExistence type="predicted"/>
<evidence type="ECO:0000259" key="1">
    <source>
        <dbReference type="Pfam" id="PF00535"/>
    </source>
</evidence>
<dbReference type="InterPro" id="IPR029044">
    <property type="entry name" value="Nucleotide-diphossugar_trans"/>
</dbReference>
<dbReference type="EMBL" id="AP021858">
    <property type="protein sequence ID" value="BBO24865.1"/>
    <property type="molecule type" value="Genomic_DNA"/>
</dbReference>